<evidence type="ECO:0000256" key="8">
    <source>
        <dbReference type="ARBA" id="ARBA00023180"/>
    </source>
</evidence>
<feature type="transmembrane region" description="Helical" evidence="10">
    <location>
        <begin position="169"/>
        <end position="194"/>
    </location>
</feature>
<dbReference type="Pfam" id="PF00001">
    <property type="entry name" value="7tm_1"/>
    <property type="match status" value="2"/>
</dbReference>
<feature type="domain" description="G-protein coupled receptors family 1 profile" evidence="11">
    <location>
        <begin position="40"/>
        <end position="271"/>
    </location>
</feature>
<dbReference type="InterPro" id="IPR017452">
    <property type="entry name" value="GPCR_Rhodpsn_7TM"/>
</dbReference>
<dbReference type="PANTHER" id="PTHR24246:SF27">
    <property type="entry name" value="ADENOSINE RECEPTOR, ISOFORM A"/>
    <property type="match status" value="1"/>
</dbReference>
<evidence type="ECO:0000256" key="5">
    <source>
        <dbReference type="ARBA" id="ARBA00023040"/>
    </source>
</evidence>
<comment type="caution">
    <text evidence="12">The sequence shown here is derived from an EMBL/GenBank/DDBJ whole genome shotgun (WGS) entry which is preliminary data.</text>
</comment>
<evidence type="ECO:0000256" key="10">
    <source>
        <dbReference type="SAM" id="Phobius"/>
    </source>
</evidence>
<dbReference type="PROSITE" id="PS50262">
    <property type="entry name" value="G_PROTEIN_RECEP_F1_2"/>
    <property type="match status" value="1"/>
</dbReference>
<dbReference type="Proteomes" id="UP001159427">
    <property type="component" value="Unassembled WGS sequence"/>
</dbReference>
<comment type="subcellular location">
    <subcellularLocation>
        <location evidence="1">Cell membrane</location>
        <topology evidence="1">Multi-pass membrane protein</topology>
    </subcellularLocation>
</comment>
<feature type="transmembrane region" description="Helical" evidence="10">
    <location>
        <begin position="94"/>
        <end position="118"/>
    </location>
</feature>
<dbReference type="EMBL" id="CALNXI010000014">
    <property type="protein sequence ID" value="CAH3014795.1"/>
    <property type="molecule type" value="Genomic_DNA"/>
</dbReference>
<organism evidence="12 13">
    <name type="scientific">Porites evermanni</name>
    <dbReference type="NCBI Taxonomy" id="104178"/>
    <lineage>
        <taxon>Eukaryota</taxon>
        <taxon>Metazoa</taxon>
        <taxon>Cnidaria</taxon>
        <taxon>Anthozoa</taxon>
        <taxon>Hexacorallia</taxon>
        <taxon>Scleractinia</taxon>
        <taxon>Fungiina</taxon>
        <taxon>Poritidae</taxon>
        <taxon>Porites</taxon>
    </lineage>
</organism>
<keyword evidence="5" id="KW-0297">G-protein coupled receptor</keyword>
<evidence type="ECO:0000259" key="11">
    <source>
        <dbReference type="PROSITE" id="PS50262"/>
    </source>
</evidence>
<dbReference type="PANTHER" id="PTHR24246">
    <property type="entry name" value="OLFACTORY RECEPTOR AND ADENOSINE RECEPTOR"/>
    <property type="match status" value="1"/>
</dbReference>
<keyword evidence="6 10" id="KW-0472">Membrane</keyword>
<keyword evidence="8" id="KW-0325">Glycoprotein</keyword>
<dbReference type="SUPFAM" id="SSF81321">
    <property type="entry name" value="Family A G protein-coupled receptor-like"/>
    <property type="match status" value="1"/>
</dbReference>
<evidence type="ECO:0000256" key="9">
    <source>
        <dbReference type="ARBA" id="ARBA00023224"/>
    </source>
</evidence>
<keyword evidence="3 10" id="KW-0812">Transmembrane</keyword>
<name>A0ABN8LCL1_9CNID</name>
<evidence type="ECO:0000256" key="3">
    <source>
        <dbReference type="ARBA" id="ARBA00022692"/>
    </source>
</evidence>
<evidence type="ECO:0000313" key="12">
    <source>
        <dbReference type="EMBL" id="CAH3014795.1"/>
    </source>
</evidence>
<evidence type="ECO:0000256" key="1">
    <source>
        <dbReference type="ARBA" id="ARBA00004651"/>
    </source>
</evidence>
<evidence type="ECO:0000256" key="6">
    <source>
        <dbReference type="ARBA" id="ARBA00023136"/>
    </source>
</evidence>
<evidence type="ECO:0000256" key="4">
    <source>
        <dbReference type="ARBA" id="ARBA00022989"/>
    </source>
</evidence>
<keyword evidence="13" id="KW-1185">Reference proteome</keyword>
<dbReference type="SMART" id="SM01381">
    <property type="entry name" value="7TM_GPCR_Srsx"/>
    <property type="match status" value="1"/>
</dbReference>
<reference evidence="12 13" key="1">
    <citation type="submission" date="2022-05" db="EMBL/GenBank/DDBJ databases">
        <authorList>
            <consortium name="Genoscope - CEA"/>
            <person name="William W."/>
        </authorList>
    </citation>
    <scope>NUCLEOTIDE SEQUENCE [LARGE SCALE GENOMIC DNA]</scope>
</reference>
<keyword evidence="9" id="KW-0807">Transducer</keyword>
<evidence type="ECO:0000256" key="2">
    <source>
        <dbReference type="ARBA" id="ARBA00022475"/>
    </source>
</evidence>
<feature type="transmembrane region" description="Helical" evidence="10">
    <location>
        <begin position="215"/>
        <end position="242"/>
    </location>
</feature>
<sequence>MNNSSVSLAVSSSSQAQLSSVEAAFWGTSYGVVSILIILTNTMALVAFVKTRPRRKNTHYFLMNLSIADLLVGAISVPLFVVCLVDLETWGQSLALRIVHSTFDILSGLSSVFTLAIVSVERLVAVSIPYKFRMIPRKVYFICIAATWFLSGCVASIGIAFYFRVVKESFYTVVILSLSLPLSVVSFAYVTIVYKINQKNNSAKNCKNMTVERRLSITLLCVTAIFVLSWLPFQLIFILVHFCKTCTFPANMVCFIKFLHYSNSFMNAAVYTFRIPEFKEALAELFNRKLSQSEGQHVLLQDFTCDSTTSVTRVTHSLVNSNGTMLVSPDVSPKVSGRMLKGRFV</sequence>
<gene>
    <name evidence="12" type="ORF">PEVE_00006191</name>
</gene>
<accession>A0ABN8LCL1</accession>
<keyword evidence="2" id="KW-1003">Cell membrane</keyword>
<feature type="transmembrane region" description="Helical" evidence="10">
    <location>
        <begin position="61"/>
        <end position="82"/>
    </location>
</feature>
<evidence type="ECO:0000313" key="13">
    <source>
        <dbReference type="Proteomes" id="UP001159427"/>
    </source>
</evidence>
<dbReference type="InterPro" id="IPR000276">
    <property type="entry name" value="GPCR_Rhodpsn"/>
</dbReference>
<proteinExistence type="predicted"/>
<dbReference type="PRINTS" id="PR00237">
    <property type="entry name" value="GPCRRHODOPSN"/>
</dbReference>
<evidence type="ECO:0000256" key="7">
    <source>
        <dbReference type="ARBA" id="ARBA00023170"/>
    </source>
</evidence>
<feature type="transmembrane region" description="Helical" evidence="10">
    <location>
        <begin position="139"/>
        <end position="163"/>
    </location>
</feature>
<keyword evidence="4 10" id="KW-1133">Transmembrane helix</keyword>
<feature type="transmembrane region" description="Helical" evidence="10">
    <location>
        <begin position="26"/>
        <end position="49"/>
    </location>
</feature>
<protein>
    <recommendedName>
        <fullName evidence="11">G-protein coupled receptors family 1 profile domain-containing protein</fullName>
    </recommendedName>
</protein>
<dbReference type="Gene3D" id="1.20.1070.10">
    <property type="entry name" value="Rhodopsin 7-helix transmembrane proteins"/>
    <property type="match status" value="1"/>
</dbReference>
<keyword evidence="7" id="KW-0675">Receptor</keyword>